<keyword evidence="1" id="KW-0812">Transmembrane</keyword>
<keyword evidence="1" id="KW-1133">Transmembrane helix</keyword>
<dbReference type="Proteomes" id="UP000198287">
    <property type="component" value="Unassembled WGS sequence"/>
</dbReference>
<sequence length="271" mass="31441">MDISGIKILMPFSLLDDYESIPRNDYIRYKYFYMGLLVRCLKLAEQSVGYKRLVRYKKTLKSMSEVLQYHFGFDAKSGHFTKGRTLSELDDAPYPPPYNKSALQDFPIQPIEFDMEDSYKIVKLLSSCGKVALMETKDNIRKITTFLNDNAYKIAYVSGDGDFFFNALAGWKMIPVRESYGEKRLKVMLSSGIWAHWESLYKLWKPEKLLDYYANWTHPRVEAVSKFYFSSKIITGFYVCGISLVICILVLFVEIVKYTVSVSFTLQKISS</sequence>
<evidence type="ECO:0000313" key="3">
    <source>
        <dbReference type="Proteomes" id="UP000198287"/>
    </source>
</evidence>
<protein>
    <submittedName>
        <fullName evidence="2">Uncharacterized protein</fullName>
    </submittedName>
</protein>
<evidence type="ECO:0000256" key="1">
    <source>
        <dbReference type="SAM" id="Phobius"/>
    </source>
</evidence>
<name>A0A226CYJ4_FOLCA</name>
<organism evidence="2 3">
    <name type="scientific">Folsomia candida</name>
    <name type="common">Springtail</name>
    <dbReference type="NCBI Taxonomy" id="158441"/>
    <lineage>
        <taxon>Eukaryota</taxon>
        <taxon>Metazoa</taxon>
        <taxon>Ecdysozoa</taxon>
        <taxon>Arthropoda</taxon>
        <taxon>Hexapoda</taxon>
        <taxon>Collembola</taxon>
        <taxon>Entomobryomorpha</taxon>
        <taxon>Isotomoidea</taxon>
        <taxon>Isotomidae</taxon>
        <taxon>Proisotominae</taxon>
        <taxon>Folsomia</taxon>
    </lineage>
</organism>
<keyword evidence="1" id="KW-0472">Membrane</keyword>
<evidence type="ECO:0000313" key="2">
    <source>
        <dbReference type="EMBL" id="OXA37608.1"/>
    </source>
</evidence>
<dbReference type="EMBL" id="LNIX01000055">
    <property type="protein sequence ID" value="OXA37608.1"/>
    <property type="molecule type" value="Genomic_DNA"/>
</dbReference>
<dbReference type="AlphaFoldDB" id="A0A226CYJ4"/>
<comment type="caution">
    <text evidence="2">The sequence shown here is derived from an EMBL/GenBank/DDBJ whole genome shotgun (WGS) entry which is preliminary data.</text>
</comment>
<feature type="transmembrane region" description="Helical" evidence="1">
    <location>
        <begin position="236"/>
        <end position="256"/>
    </location>
</feature>
<keyword evidence="3" id="KW-1185">Reference proteome</keyword>
<accession>A0A226CYJ4</accession>
<reference evidence="2 3" key="1">
    <citation type="submission" date="2015-12" db="EMBL/GenBank/DDBJ databases">
        <title>The genome of Folsomia candida.</title>
        <authorList>
            <person name="Faddeeva A."/>
            <person name="Derks M.F."/>
            <person name="Anvar Y."/>
            <person name="Smit S."/>
            <person name="Van Straalen N."/>
            <person name="Roelofs D."/>
        </authorList>
    </citation>
    <scope>NUCLEOTIDE SEQUENCE [LARGE SCALE GENOMIC DNA]</scope>
    <source>
        <strain evidence="2 3">VU population</strain>
        <tissue evidence="2">Whole body</tissue>
    </source>
</reference>
<gene>
    <name evidence="2" type="ORF">Fcan01_27706</name>
</gene>
<proteinExistence type="predicted"/>